<accession>A0A7S4DS49</accession>
<evidence type="ECO:0000256" key="1">
    <source>
        <dbReference type="SAM" id="Phobius"/>
    </source>
</evidence>
<feature type="transmembrane region" description="Helical" evidence="1">
    <location>
        <begin position="15"/>
        <end position="36"/>
    </location>
</feature>
<gene>
    <name evidence="2" type="ORF">LGLO00237_LOCUS18739</name>
</gene>
<dbReference type="EMBL" id="HBIV01026118">
    <property type="protein sequence ID" value="CAE0667118.1"/>
    <property type="molecule type" value="Transcribed_RNA"/>
</dbReference>
<evidence type="ECO:0000313" key="2">
    <source>
        <dbReference type="EMBL" id="CAE0667118.1"/>
    </source>
</evidence>
<proteinExistence type="predicted"/>
<keyword evidence="1" id="KW-1133">Transmembrane helix</keyword>
<name>A0A7S4DS49_9EUKA</name>
<protein>
    <submittedName>
        <fullName evidence="2">Uncharacterized protein</fullName>
    </submittedName>
</protein>
<dbReference type="AlphaFoldDB" id="A0A7S4DS49"/>
<keyword evidence="1" id="KW-0812">Transmembrane</keyword>
<reference evidence="2" key="1">
    <citation type="submission" date="2021-01" db="EMBL/GenBank/DDBJ databases">
        <authorList>
            <person name="Corre E."/>
            <person name="Pelletier E."/>
            <person name="Niang G."/>
            <person name="Scheremetjew M."/>
            <person name="Finn R."/>
            <person name="Kale V."/>
            <person name="Holt S."/>
            <person name="Cochrane G."/>
            <person name="Meng A."/>
            <person name="Brown T."/>
            <person name="Cohen L."/>
        </authorList>
    </citation>
    <scope>NUCLEOTIDE SEQUENCE</scope>
    <source>
        <strain evidence="2">CCCM811</strain>
    </source>
</reference>
<keyword evidence="1" id="KW-0472">Membrane</keyword>
<organism evidence="2">
    <name type="scientific">Lotharella globosa</name>
    <dbReference type="NCBI Taxonomy" id="91324"/>
    <lineage>
        <taxon>Eukaryota</taxon>
        <taxon>Sar</taxon>
        <taxon>Rhizaria</taxon>
        <taxon>Cercozoa</taxon>
        <taxon>Chlorarachniophyceae</taxon>
        <taxon>Lotharella</taxon>
    </lineage>
</organism>
<sequence>MCIRGNPISSASKNVIIIIILRIYDFTAFCGPSSWIKRRISLKRGVDIISSRSSPSFYACACTVVCSRVFCKTHMHMHAHTHACTEVQCTCDSQTHVCTI</sequence>